<comment type="cofactor">
    <cofactor evidence="1">
        <name>Mg(2+)</name>
        <dbReference type="ChEBI" id="CHEBI:18420"/>
    </cofactor>
</comment>
<dbReference type="Proteomes" id="UP000187209">
    <property type="component" value="Unassembled WGS sequence"/>
</dbReference>
<dbReference type="SUPFAM" id="SSF56112">
    <property type="entry name" value="Protein kinase-like (PK-like)"/>
    <property type="match status" value="1"/>
</dbReference>
<comment type="similarity">
    <text evidence="2">Belongs to the protein kinase superfamily. NEK Ser/Thr protein kinase family. NIMA subfamily.</text>
</comment>
<keyword evidence="10" id="KW-0460">Magnesium</keyword>
<keyword evidence="6" id="KW-0479">Metal-binding</keyword>
<evidence type="ECO:0000256" key="6">
    <source>
        <dbReference type="ARBA" id="ARBA00022723"/>
    </source>
</evidence>
<name>A0A1R2BIJ0_9CILI</name>
<evidence type="ECO:0000256" key="3">
    <source>
        <dbReference type="ARBA" id="ARBA00012513"/>
    </source>
</evidence>
<evidence type="ECO:0000256" key="12">
    <source>
        <dbReference type="ARBA" id="ARBA00048679"/>
    </source>
</evidence>
<dbReference type="EMBL" id="MPUH01000623">
    <property type="protein sequence ID" value="OMJ76603.1"/>
    <property type="molecule type" value="Genomic_DNA"/>
</dbReference>
<dbReference type="FunFam" id="1.10.510.10:FF:000172">
    <property type="entry name" value="serine/threonine-protein kinase Nek1 isoform X1"/>
    <property type="match status" value="1"/>
</dbReference>
<keyword evidence="9 13" id="KW-0067">ATP-binding</keyword>
<dbReference type="OrthoDB" id="248923at2759"/>
<evidence type="ECO:0000256" key="11">
    <source>
        <dbReference type="ARBA" id="ARBA00047899"/>
    </source>
</evidence>
<evidence type="ECO:0000313" key="16">
    <source>
        <dbReference type="EMBL" id="OMJ76603.1"/>
    </source>
</evidence>
<dbReference type="GO" id="GO:0005524">
    <property type="term" value="F:ATP binding"/>
    <property type="evidence" value="ECO:0007669"/>
    <property type="project" value="UniProtKB-UniRule"/>
</dbReference>
<keyword evidence="5" id="KW-0808">Transferase</keyword>
<evidence type="ECO:0000256" key="1">
    <source>
        <dbReference type="ARBA" id="ARBA00001946"/>
    </source>
</evidence>
<feature type="region of interest" description="Disordered" evidence="14">
    <location>
        <begin position="319"/>
        <end position="378"/>
    </location>
</feature>
<comment type="catalytic activity">
    <reaction evidence="11">
        <text>L-threonyl-[protein] + ATP = O-phospho-L-threonyl-[protein] + ADP + H(+)</text>
        <dbReference type="Rhea" id="RHEA:46608"/>
        <dbReference type="Rhea" id="RHEA-COMP:11060"/>
        <dbReference type="Rhea" id="RHEA-COMP:11605"/>
        <dbReference type="ChEBI" id="CHEBI:15378"/>
        <dbReference type="ChEBI" id="CHEBI:30013"/>
        <dbReference type="ChEBI" id="CHEBI:30616"/>
        <dbReference type="ChEBI" id="CHEBI:61977"/>
        <dbReference type="ChEBI" id="CHEBI:456216"/>
        <dbReference type="EC" id="2.7.11.1"/>
    </reaction>
</comment>
<evidence type="ECO:0000256" key="10">
    <source>
        <dbReference type="ARBA" id="ARBA00022842"/>
    </source>
</evidence>
<evidence type="ECO:0000256" key="2">
    <source>
        <dbReference type="ARBA" id="ARBA00010886"/>
    </source>
</evidence>
<comment type="catalytic activity">
    <reaction evidence="12">
        <text>L-seryl-[protein] + ATP = O-phospho-L-seryl-[protein] + ADP + H(+)</text>
        <dbReference type="Rhea" id="RHEA:17989"/>
        <dbReference type="Rhea" id="RHEA-COMP:9863"/>
        <dbReference type="Rhea" id="RHEA-COMP:11604"/>
        <dbReference type="ChEBI" id="CHEBI:15378"/>
        <dbReference type="ChEBI" id="CHEBI:29999"/>
        <dbReference type="ChEBI" id="CHEBI:30616"/>
        <dbReference type="ChEBI" id="CHEBI:83421"/>
        <dbReference type="ChEBI" id="CHEBI:456216"/>
        <dbReference type="EC" id="2.7.11.1"/>
    </reaction>
</comment>
<evidence type="ECO:0000256" key="9">
    <source>
        <dbReference type="ARBA" id="ARBA00022840"/>
    </source>
</evidence>
<keyword evidence="7 13" id="KW-0547">Nucleotide-binding</keyword>
<dbReference type="InterPro" id="IPR051131">
    <property type="entry name" value="NEK_Ser/Thr_kinase_NIMA"/>
</dbReference>
<feature type="binding site" evidence="13">
    <location>
        <position position="39"/>
    </location>
    <ligand>
        <name>ATP</name>
        <dbReference type="ChEBI" id="CHEBI:30616"/>
    </ligand>
</feature>
<feature type="domain" description="Protein kinase" evidence="15">
    <location>
        <begin position="10"/>
        <end position="264"/>
    </location>
</feature>
<evidence type="ECO:0000256" key="8">
    <source>
        <dbReference type="ARBA" id="ARBA00022777"/>
    </source>
</evidence>
<dbReference type="PANTHER" id="PTHR44899:SF3">
    <property type="entry name" value="SERINE_THREONINE-PROTEIN KINASE NEK1"/>
    <property type="match status" value="1"/>
</dbReference>
<dbReference type="EC" id="2.7.11.1" evidence="3"/>
<dbReference type="InterPro" id="IPR000719">
    <property type="entry name" value="Prot_kinase_dom"/>
</dbReference>
<dbReference type="Gene3D" id="3.30.200.20">
    <property type="entry name" value="Phosphorylase Kinase, domain 1"/>
    <property type="match status" value="1"/>
</dbReference>
<evidence type="ECO:0000259" key="15">
    <source>
        <dbReference type="PROSITE" id="PS50011"/>
    </source>
</evidence>
<organism evidence="16 17">
    <name type="scientific">Stentor coeruleus</name>
    <dbReference type="NCBI Taxonomy" id="5963"/>
    <lineage>
        <taxon>Eukaryota</taxon>
        <taxon>Sar</taxon>
        <taxon>Alveolata</taxon>
        <taxon>Ciliophora</taxon>
        <taxon>Postciliodesmatophora</taxon>
        <taxon>Heterotrichea</taxon>
        <taxon>Heterotrichida</taxon>
        <taxon>Stentoridae</taxon>
        <taxon>Stentor</taxon>
    </lineage>
</organism>
<dbReference type="PROSITE" id="PS50011">
    <property type="entry name" value="PROTEIN_KINASE_DOM"/>
    <property type="match status" value="1"/>
</dbReference>
<proteinExistence type="inferred from homology"/>
<keyword evidence="17" id="KW-1185">Reference proteome</keyword>
<sequence length="777" mass="89345">MALKSTLKDYEVLNKLGQGSFGTVFKVRRKADKNFYVMKTINISQMGKRGQQEAINEVKILASLDNPYIVKYFDSFIENKTLHIIMEYCDKGDLSQAIRSQMGRLITENKIWKYFIQMCLGLEYIHGRKILHRDIKSLNVFLVRDDVVRIGDLGVAKVLANTAAFAHTMVGTPYYLSPELCEEKPYNVKSDVWAMGCVLYELCTLKNPFDALNQAALLLKIIKGCYIPVSTNYSAELREIVDQTLCKDYRKRPTISGILSRPNLKERAISLNILIPPGSVLYNTAIPIVKDPGLVYQSQMAIIEEEKIHAPRFIKVNESKNLSPAPNKNFAKGKIAEKDAKAPEKPAEKAQERHSALGKASDLDAKGKDKVPDKPKLIEKPKSEREVRQIVPKVEEKPIVVEEKPKEQRKLWHKPQEVKEKEINDIKNLPKAKLQPETPHINNIHFEPPGKVEPKQLEPKIKQNLFKVSPKNMVNKLENKVEAQKIIQNKAIVKSAPKIDNKQKIIKPGVQAPHFMPPQRPADLKAPKKEPDAPKVMKEIKEVQDLPDYPKKKVSIQILKPVLKKIEVKNFDILTKPIFEDLPFVFEQFGETIDWNFTQTGFSNKDFIPVAKDIKEEFSDFQVNYVKDPASIEISDQSDDELYLVSDSEGDEIDDHNDYENEEFEEEDKKDEDILEKFEKKKRELAEAIKLEEMRRNEIIKRVGQETFEEMYYFFKVKASNDGDLNESEQREIENFMYTCVSIENTDIIITISKLFHNESERIRLESEVASLQSQIL</sequence>
<dbReference type="Pfam" id="PF00069">
    <property type="entry name" value="Pkinase"/>
    <property type="match status" value="1"/>
</dbReference>
<dbReference type="GO" id="GO:0004674">
    <property type="term" value="F:protein serine/threonine kinase activity"/>
    <property type="evidence" value="ECO:0007669"/>
    <property type="project" value="UniProtKB-KW"/>
</dbReference>
<accession>A0A1R2BIJ0</accession>
<dbReference type="SMART" id="SM00220">
    <property type="entry name" value="S_TKc"/>
    <property type="match status" value="1"/>
</dbReference>
<feature type="region of interest" description="Disordered" evidence="14">
    <location>
        <begin position="650"/>
        <end position="670"/>
    </location>
</feature>
<protein>
    <recommendedName>
        <fullName evidence="3">non-specific serine/threonine protein kinase</fullName>
        <ecNumber evidence="3">2.7.11.1</ecNumber>
    </recommendedName>
</protein>
<feature type="compositionally biased region" description="Basic and acidic residues" evidence="14">
    <location>
        <begin position="334"/>
        <end position="378"/>
    </location>
</feature>
<comment type="caution">
    <text evidence="16">The sequence shown here is derived from an EMBL/GenBank/DDBJ whole genome shotgun (WGS) entry which is preliminary data.</text>
</comment>
<dbReference type="InterPro" id="IPR008271">
    <property type="entry name" value="Ser/Thr_kinase_AS"/>
</dbReference>
<dbReference type="GO" id="GO:0046872">
    <property type="term" value="F:metal ion binding"/>
    <property type="evidence" value="ECO:0007669"/>
    <property type="project" value="UniProtKB-KW"/>
</dbReference>
<dbReference type="InterPro" id="IPR017441">
    <property type="entry name" value="Protein_kinase_ATP_BS"/>
</dbReference>
<evidence type="ECO:0000256" key="5">
    <source>
        <dbReference type="ARBA" id="ARBA00022679"/>
    </source>
</evidence>
<evidence type="ECO:0000256" key="14">
    <source>
        <dbReference type="SAM" id="MobiDB-lite"/>
    </source>
</evidence>
<dbReference type="CDD" id="cd08215">
    <property type="entry name" value="STKc_Nek"/>
    <property type="match status" value="1"/>
</dbReference>
<reference evidence="16 17" key="1">
    <citation type="submission" date="2016-11" db="EMBL/GenBank/DDBJ databases">
        <title>The macronuclear genome of Stentor coeruleus: a giant cell with tiny introns.</title>
        <authorList>
            <person name="Slabodnick M."/>
            <person name="Ruby J.G."/>
            <person name="Reiff S.B."/>
            <person name="Swart E.C."/>
            <person name="Gosai S."/>
            <person name="Prabakaran S."/>
            <person name="Witkowska E."/>
            <person name="Larue G.E."/>
            <person name="Fisher S."/>
            <person name="Freeman R.M."/>
            <person name="Gunawardena J."/>
            <person name="Chu W."/>
            <person name="Stover N.A."/>
            <person name="Gregory B.D."/>
            <person name="Nowacki M."/>
            <person name="Derisi J."/>
            <person name="Roy S.W."/>
            <person name="Marshall W.F."/>
            <person name="Sood P."/>
        </authorList>
    </citation>
    <scope>NUCLEOTIDE SEQUENCE [LARGE SCALE GENOMIC DNA]</scope>
    <source>
        <strain evidence="16">WM001</strain>
    </source>
</reference>
<dbReference type="InterPro" id="IPR011009">
    <property type="entry name" value="Kinase-like_dom_sf"/>
</dbReference>
<dbReference type="PROSITE" id="PS00107">
    <property type="entry name" value="PROTEIN_KINASE_ATP"/>
    <property type="match status" value="1"/>
</dbReference>
<evidence type="ECO:0000256" key="7">
    <source>
        <dbReference type="ARBA" id="ARBA00022741"/>
    </source>
</evidence>
<keyword evidence="8" id="KW-0418">Kinase</keyword>
<gene>
    <name evidence="16" type="ORF">SteCoe_24013</name>
</gene>
<evidence type="ECO:0000313" key="17">
    <source>
        <dbReference type="Proteomes" id="UP000187209"/>
    </source>
</evidence>
<evidence type="ECO:0000256" key="13">
    <source>
        <dbReference type="PROSITE-ProRule" id="PRU10141"/>
    </source>
</evidence>
<evidence type="ECO:0000256" key="4">
    <source>
        <dbReference type="ARBA" id="ARBA00022527"/>
    </source>
</evidence>
<dbReference type="PANTHER" id="PTHR44899">
    <property type="entry name" value="CAMK FAMILY PROTEIN KINASE"/>
    <property type="match status" value="1"/>
</dbReference>
<keyword evidence="4" id="KW-0723">Serine/threonine-protein kinase</keyword>
<dbReference type="AlphaFoldDB" id="A0A1R2BIJ0"/>
<dbReference type="FunFam" id="3.30.200.20:FF:000097">
    <property type="entry name" value="Probable serine/threonine-protein kinase nek1"/>
    <property type="match status" value="1"/>
</dbReference>
<dbReference type="PROSITE" id="PS00108">
    <property type="entry name" value="PROTEIN_KINASE_ST"/>
    <property type="match status" value="1"/>
</dbReference>
<dbReference type="Gene3D" id="1.10.510.10">
    <property type="entry name" value="Transferase(Phosphotransferase) domain 1"/>
    <property type="match status" value="1"/>
</dbReference>